<proteinExistence type="predicted"/>
<evidence type="ECO:0000313" key="2">
    <source>
        <dbReference type="Proteomes" id="UP000658514"/>
    </source>
</evidence>
<dbReference type="InterPro" id="IPR021256">
    <property type="entry name" value="DUF2808"/>
</dbReference>
<dbReference type="EMBL" id="JACJQH010000030">
    <property type="protein sequence ID" value="MBD2197649.1"/>
    <property type="molecule type" value="Genomic_DNA"/>
</dbReference>
<organism evidence="1 2">
    <name type="scientific">Calothrix parietina FACHB-288</name>
    <dbReference type="NCBI Taxonomy" id="2692896"/>
    <lineage>
        <taxon>Bacteria</taxon>
        <taxon>Bacillati</taxon>
        <taxon>Cyanobacteriota</taxon>
        <taxon>Cyanophyceae</taxon>
        <taxon>Nostocales</taxon>
        <taxon>Calotrichaceae</taxon>
        <taxon>Calothrix</taxon>
    </lineage>
</organism>
<name>A0ABR8AD08_9CYAN</name>
<dbReference type="Pfam" id="PF10989">
    <property type="entry name" value="DUF2808"/>
    <property type="match status" value="1"/>
</dbReference>
<dbReference type="Proteomes" id="UP000658514">
    <property type="component" value="Unassembled WGS sequence"/>
</dbReference>
<keyword evidence="2" id="KW-1185">Reference proteome</keyword>
<evidence type="ECO:0000313" key="1">
    <source>
        <dbReference type="EMBL" id="MBD2197649.1"/>
    </source>
</evidence>
<sequence length="191" mass="20891">MRVAVIWGIAIATIFGFAGYTDKSSSAIQLQDGTVYFASPPRLVGASTTFNEVYVWGATYYFTLSLPENAGEPLQKVTINQREGVDDIRFDLQKSFAFEGTSSHEGQKLGLKEANSERKTQTVTLTFDPPVAPGKTITIALQPQQNPSVSGVYLFGVTAFPAGEKSHGQFLGFGRLHFYNHGHSIFSPFGW</sequence>
<dbReference type="RefSeq" id="WP_190551409.1">
    <property type="nucleotide sequence ID" value="NZ_CAWPNO010000063.1"/>
</dbReference>
<comment type="caution">
    <text evidence="1">The sequence shown here is derived from an EMBL/GenBank/DDBJ whole genome shotgun (WGS) entry which is preliminary data.</text>
</comment>
<gene>
    <name evidence="1" type="ORF">H6G24_19425</name>
</gene>
<reference evidence="1 2" key="1">
    <citation type="journal article" date="2020" name="ISME J.">
        <title>Comparative genomics reveals insights into cyanobacterial evolution and habitat adaptation.</title>
        <authorList>
            <person name="Chen M.Y."/>
            <person name="Teng W.K."/>
            <person name="Zhao L."/>
            <person name="Hu C.X."/>
            <person name="Zhou Y.K."/>
            <person name="Han B.P."/>
            <person name="Song L.R."/>
            <person name="Shu W.S."/>
        </authorList>
    </citation>
    <scope>NUCLEOTIDE SEQUENCE [LARGE SCALE GENOMIC DNA]</scope>
    <source>
        <strain evidence="1 2">FACHB-288</strain>
    </source>
</reference>
<accession>A0ABR8AD08</accession>
<protein>
    <submittedName>
        <fullName evidence="1">DUF2808 domain-containing protein</fullName>
    </submittedName>
</protein>